<evidence type="ECO:0000313" key="2">
    <source>
        <dbReference type="Proteomes" id="UP000798662"/>
    </source>
</evidence>
<dbReference type="EMBL" id="CM020619">
    <property type="protein sequence ID" value="KAK1862714.1"/>
    <property type="molecule type" value="Genomic_DNA"/>
</dbReference>
<protein>
    <submittedName>
        <fullName evidence="1">Uncharacterized protein</fullName>
    </submittedName>
</protein>
<keyword evidence="2" id="KW-1185">Reference proteome</keyword>
<accession>A0ACC3BXF1</accession>
<evidence type="ECO:0000313" key="1">
    <source>
        <dbReference type="EMBL" id="KAK1862714.1"/>
    </source>
</evidence>
<name>A0ACC3BXF1_PYRYE</name>
<organism evidence="1 2">
    <name type="scientific">Pyropia yezoensis</name>
    <name type="common">Susabi-nori</name>
    <name type="synonym">Porphyra yezoensis</name>
    <dbReference type="NCBI Taxonomy" id="2788"/>
    <lineage>
        <taxon>Eukaryota</taxon>
        <taxon>Rhodophyta</taxon>
        <taxon>Bangiophyceae</taxon>
        <taxon>Bangiales</taxon>
        <taxon>Bangiaceae</taxon>
        <taxon>Pyropia</taxon>
    </lineage>
</organism>
<sequence length="220" mass="24108">MNGTVSKRWVEGVFLPLVRAFTDEKVALIVDNLASHADIDDPQLVLICLPPNSTALFRPLHSGAIQMLKGRYRRRRLLSAVDFLDGTSEAGAVSRARAAVESTGRVSLLDVTRIIYEEWASTTPESLARRWIKAKCLPAPMEATLRSMYHERDSADVGDMTAVVTQVLQRSTFTDGLFPDTDLVGLQSGVTAWLGAETEAEIVADMVDMAIGGEESQEEE</sequence>
<dbReference type="Proteomes" id="UP000798662">
    <property type="component" value="Chromosome 2"/>
</dbReference>
<reference evidence="1" key="1">
    <citation type="submission" date="2019-11" db="EMBL/GenBank/DDBJ databases">
        <title>Nori genome reveals adaptations in red seaweeds to the harsh intertidal environment.</title>
        <authorList>
            <person name="Wang D."/>
            <person name="Mao Y."/>
        </authorList>
    </citation>
    <scope>NUCLEOTIDE SEQUENCE</scope>
    <source>
        <tissue evidence="1">Gametophyte</tissue>
    </source>
</reference>
<comment type="caution">
    <text evidence="1">The sequence shown here is derived from an EMBL/GenBank/DDBJ whole genome shotgun (WGS) entry which is preliminary data.</text>
</comment>
<gene>
    <name evidence="1" type="ORF">I4F81_005281</name>
</gene>
<proteinExistence type="predicted"/>